<gene>
    <name evidence="1" type="ORF">GIW81_09665</name>
</gene>
<protein>
    <submittedName>
        <fullName evidence="1">Uncharacterized protein</fullName>
    </submittedName>
</protein>
<dbReference type="Proteomes" id="UP000440694">
    <property type="component" value="Unassembled WGS sequence"/>
</dbReference>
<accession>A0A6I3KLJ3</accession>
<reference evidence="1 2" key="1">
    <citation type="submission" date="2019-11" db="EMBL/GenBank/DDBJ databases">
        <title>Identification of a novel strain.</title>
        <authorList>
            <person name="Xu Q."/>
            <person name="Wang G."/>
        </authorList>
    </citation>
    <scope>NUCLEOTIDE SEQUENCE [LARGE SCALE GENOMIC DNA]</scope>
    <source>
        <strain evidence="2">xq</strain>
    </source>
</reference>
<evidence type="ECO:0000313" key="1">
    <source>
        <dbReference type="EMBL" id="MTD94597.1"/>
    </source>
</evidence>
<dbReference type="AlphaFoldDB" id="A0A6I3KLJ3"/>
<organism evidence="1 2">
    <name type="scientific">Hyphomicrobium album</name>
    <dbReference type="NCBI Taxonomy" id="2665159"/>
    <lineage>
        <taxon>Bacteria</taxon>
        <taxon>Pseudomonadati</taxon>
        <taxon>Pseudomonadota</taxon>
        <taxon>Alphaproteobacteria</taxon>
        <taxon>Hyphomicrobiales</taxon>
        <taxon>Hyphomicrobiaceae</taxon>
        <taxon>Hyphomicrobium</taxon>
    </lineage>
</organism>
<proteinExistence type="predicted"/>
<dbReference type="RefSeq" id="WP_154739002.1">
    <property type="nucleotide sequence ID" value="NZ_WMBQ01000001.1"/>
</dbReference>
<sequence length="79" mass="8579">MPKFTVRRGRRYQATLSLGLLESFASNDMIAERLRTAGFSEVDVEGTGASRSAQAVWANDDATAEMPSQVLSVTEIELA</sequence>
<name>A0A6I3KLJ3_9HYPH</name>
<keyword evidence="2" id="KW-1185">Reference proteome</keyword>
<evidence type="ECO:0000313" key="2">
    <source>
        <dbReference type="Proteomes" id="UP000440694"/>
    </source>
</evidence>
<comment type="caution">
    <text evidence="1">The sequence shown here is derived from an EMBL/GenBank/DDBJ whole genome shotgun (WGS) entry which is preliminary data.</text>
</comment>
<dbReference type="EMBL" id="WMBQ01000001">
    <property type="protein sequence ID" value="MTD94597.1"/>
    <property type="molecule type" value="Genomic_DNA"/>
</dbReference>